<gene>
    <name evidence="2" type="ORF">AC578_1415</name>
</gene>
<name>A0A139HUU7_9PEZI</name>
<organism evidence="2 3">
    <name type="scientific">Pseudocercospora eumusae</name>
    <dbReference type="NCBI Taxonomy" id="321146"/>
    <lineage>
        <taxon>Eukaryota</taxon>
        <taxon>Fungi</taxon>
        <taxon>Dikarya</taxon>
        <taxon>Ascomycota</taxon>
        <taxon>Pezizomycotina</taxon>
        <taxon>Dothideomycetes</taxon>
        <taxon>Dothideomycetidae</taxon>
        <taxon>Mycosphaerellales</taxon>
        <taxon>Mycosphaerellaceae</taxon>
        <taxon>Pseudocercospora</taxon>
    </lineage>
</organism>
<feature type="region of interest" description="Disordered" evidence="1">
    <location>
        <begin position="204"/>
        <end position="250"/>
    </location>
</feature>
<feature type="region of interest" description="Disordered" evidence="1">
    <location>
        <begin position="266"/>
        <end position="299"/>
    </location>
</feature>
<evidence type="ECO:0000313" key="2">
    <source>
        <dbReference type="EMBL" id="KXT06179.1"/>
    </source>
</evidence>
<evidence type="ECO:0000313" key="3">
    <source>
        <dbReference type="Proteomes" id="UP000070133"/>
    </source>
</evidence>
<evidence type="ECO:0000256" key="1">
    <source>
        <dbReference type="SAM" id="MobiDB-lite"/>
    </source>
</evidence>
<proteinExistence type="predicted"/>
<dbReference type="Proteomes" id="UP000070133">
    <property type="component" value="Unassembled WGS sequence"/>
</dbReference>
<sequence>MKVNDPGDAEATKWHPGLTHAVLFHNPHSEYKFLQFCQQDDLLPQETATEILEKLNEQSNEGAEIGLGSVVLAFVNARKYTIAVIRLARVLPKSKAVKSASMKPYKVEHISEKQKTTKKQVDMTTDHVKLMTLSSACRLSGKDLVETFPRLSEAQIHLREAKLQKRKVNGVLDADTSRPMGATVPVNTTAEANAVVSKELVAPVSEGKKRATSPVAQRGSEQDSRAVPASKRLKNNGGIPVSVEPKEGSSAATAYGMPIKYLLSPEDTESASRHVPDQQSNAAKVMLFSDDNSEDIPKI</sequence>
<dbReference type="EMBL" id="LFZN01000008">
    <property type="protein sequence ID" value="KXT06178.1"/>
    <property type="molecule type" value="Genomic_DNA"/>
</dbReference>
<dbReference type="OrthoDB" id="10535303at2759"/>
<protein>
    <submittedName>
        <fullName evidence="2">Uncharacterized protein</fullName>
    </submittedName>
</protein>
<keyword evidence="3" id="KW-1185">Reference proteome</keyword>
<comment type="caution">
    <text evidence="2">The sequence shown here is derived from an EMBL/GenBank/DDBJ whole genome shotgun (WGS) entry which is preliminary data.</text>
</comment>
<dbReference type="EMBL" id="LFZN01000008">
    <property type="protein sequence ID" value="KXT06179.1"/>
    <property type="molecule type" value="Genomic_DNA"/>
</dbReference>
<reference evidence="2 3" key="1">
    <citation type="submission" date="2015-07" db="EMBL/GenBank/DDBJ databases">
        <title>Comparative genomics of the Sigatoka disease complex on banana suggests a link between parallel evolutionary changes in Pseudocercospora fijiensis and Pseudocercospora eumusae and increased virulence on the banana host.</title>
        <authorList>
            <person name="Chang T.-C."/>
            <person name="Salvucci A."/>
            <person name="Crous P.W."/>
            <person name="Stergiopoulos I."/>
        </authorList>
    </citation>
    <scope>NUCLEOTIDE SEQUENCE [LARGE SCALE GENOMIC DNA]</scope>
    <source>
        <strain evidence="2 3">CBS 114824</strain>
    </source>
</reference>
<dbReference type="AlphaFoldDB" id="A0A139HUU7"/>
<accession>A0A139HUU7</accession>